<name>A0A4Q4SWR6_9PEZI</name>
<evidence type="ECO:0000313" key="1">
    <source>
        <dbReference type="EMBL" id="RYO88321.1"/>
    </source>
</evidence>
<proteinExistence type="predicted"/>
<evidence type="ECO:0000313" key="2">
    <source>
        <dbReference type="Proteomes" id="UP000293360"/>
    </source>
</evidence>
<dbReference type="Proteomes" id="UP000293360">
    <property type="component" value="Unassembled WGS sequence"/>
</dbReference>
<dbReference type="OrthoDB" id="191139at2759"/>
<accession>A0A4Q4SWR6</accession>
<keyword evidence="2" id="KW-1185">Reference proteome</keyword>
<dbReference type="STRING" id="155417.A0A4Q4SWR6"/>
<sequence length="99" mass="10741">MGISNFSKYGYMGTFIGFLFRQLLYKPKLVAGNVRLDGKTAIVTGSNFGLGLEVSKDPASRGLASVGLKFIEYIPSKTGHESQLQAIFLITSTPLLSHK</sequence>
<organism evidence="1 2">
    <name type="scientific">Monosporascus ibericus</name>
    <dbReference type="NCBI Taxonomy" id="155417"/>
    <lineage>
        <taxon>Eukaryota</taxon>
        <taxon>Fungi</taxon>
        <taxon>Dikarya</taxon>
        <taxon>Ascomycota</taxon>
        <taxon>Pezizomycotina</taxon>
        <taxon>Sordariomycetes</taxon>
        <taxon>Xylariomycetidae</taxon>
        <taxon>Xylariales</taxon>
        <taxon>Xylariales incertae sedis</taxon>
        <taxon>Monosporascus</taxon>
    </lineage>
</organism>
<reference evidence="1 2" key="1">
    <citation type="submission" date="2018-06" db="EMBL/GenBank/DDBJ databases">
        <title>Complete Genomes of Monosporascus.</title>
        <authorList>
            <person name="Robinson A.J."/>
            <person name="Natvig D.O."/>
        </authorList>
    </citation>
    <scope>NUCLEOTIDE SEQUENCE [LARGE SCALE GENOMIC DNA]</scope>
    <source>
        <strain evidence="1 2">CBS 110550</strain>
    </source>
</reference>
<dbReference type="AlphaFoldDB" id="A0A4Q4SWR6"/>
<protein>
    <submittedName>
        <fullName evidence="1">Uncharacterized protein</fullName>
    </submittedName>
</protein>
<gene>
    <name evidence="1" type="ORF">DL764_008751</name>
</gene>
<dbReference type="EMBL" id="QJNU01000724">
    <property type="protein sequence ID" value="RYO88321.1"/>
    <property type="molecule type" value="Genomic_DNA"/>
</dbReference>
<comment type="caution">
    <text evidence="1">The sequence shown here is derived from an EMBL/GenBank/DDBJ whole genome shotgun (WGS) entry which is preliminary data.</text>
</comment>